<accession>A0A915KNJ5</accession>
<dbReference type="WBParaSite" id="nRc.2.0.1.t39327-RA">
    <property type="protein sequence ID" value="nRc.2.0.1.t39327-RA"/>
    <property type="gene ID" value="nRc.2.0.1.g39327"/>
</dbReference>
<dbReference type="AlphaFoldDB" id="A0A915KNJ5"/>
<dbReference type="Proteomes" id="UP000887565">
    <property type="component" value="Unplaced"/>
</dbReference>
<organism evidence="1 2">
    <name type="scientific">Romanomermis culicivorax</name>
    <name type="common">Nematode worm</name>
    <dbReference type="NCBI Taxonomy" id="13658"/>
    <lineage>
        <taxon>Eukaryota</taxon>
        <taxon>Metazoa</taxon>
        <taxon>Ecdysozoa</taxon>
        <taxon>Nematoda</taxon>
        <taxon>Enoplea</taxon>
        <taxon>Dorylaimia</taxon>
        <taxon>Mermithida</taxon>
        <taxon>Mermithoidea</taxon>
        <taxon>Mermithidae</taxon>
        <taxon>Romanomermis</taxon>
    </lineage>
</organism>
<name>A0A915KNJ5_ROMCU</name>
<sequence length="130" mass="14928">MPIRWAAMSIVPTDDWHQRPKLLEETRLSLLFIKMEEHLKFLSLIDVKSTGINLLFGQIYGIDGKGHDISTLIHDALENENKKNNAVLFGLRPDPNETDLVKVKNLVDKYAPNDDSLQSLDIIRRHEIDI</sequence>
<evidence type="ECO:0000313" key="2">
    <source>
        <dbReference type="WBParaSite" id="nRc.2.0.1.t39327-RA"/>
    </source>
</evidence>
<reference evidence="2" key="1">
    <citation type="submission" date="2022-11" db="UniProtKB">
        <authorList>
            <consortium name="WormBaseParasite"/>
        </authorList>
    </citation>
    <scope>IDENTIFICATION</scope>
</reference>
<protein>
    <submittedName>
        <fullName evidence="2">Uncharacterized protein</fullName>
    </submittedName>
</protein>
<evidence type="ECO:0000313" key="1">
    <source>
        <dbReference type="Proteomes" id="UP000887565"/>
    </source>
</evidence>
<proteinExistence type="predicted"/>
<keyword evidence="1" id="KW-1185">Reference proteome</keyword>